<name>A0ABN9PXP5_9DINO</name>
<proteinExistence type="predicted"/>
<accession>A0ABN9PXP5</accession>
<feature type="compositionally biased region" description="Basic and acidic residues" evidence="1">
    <location>
        <begin position="131"/>
        <end position="144"/>
    </location>
</feature>
<protein>
    <submittedName>
        <fullName evidence="2">Uncharacterized protein</fullName>
    </submittedName>
</protein>
<sequence length="190" mass="21067">MSPLAFENRADSRESSVCYSRSGSAQYFALAARDFGSGAAGRALHGNSAILRISAGIEANPESFKLVFIQGKSSSELLEEHRRRAQDRAVCTGGKKDYARRPVSFQVALPREQGSASHQLAQDETAVQPRRGADPRRDRSRSPELVRSAHSAEYQDRMRRLFEKYGMARAATAEEQKWRGIEGPDVLRLG</sequence>
<dbReference type="EMBL" id="CAUYUJ010001891">
    <property type="protein sequence ID" value="CAK0798085.1"/>
    <property type="molecule type" value="Genomic_DNA"/>
</dbReference>
<evidence type="ECO:0000313" key="2">
    <source>
        <dbReference type="EMBL" id="CAK0798085.1"/>
    </source>
</evidence>
<organism evidence="2 3">
    <name type="scientific">Prorocentrum cordatum</name>
    <dbReference type="NCBI Taxonomy" id="2364126"/>
    <lineage>
        <taxon>Eukaryota</taxon>
        <taxon>Sar</taxon>
        <taxon>Alveolata</taxon>
        <taxon>Dinophyceae</taxon>
        <taxon>Prorocentrales</taxon>
        <taxon>Prorocentraceae</taxon>
        <taxon>Prorocentrum</taxon>
    </lineage>
</organism>
<gene>
    <name evidence="2" type="ORF">PCOR1329_LOCUS6982</name>
</gene>
<comment type="caution">
    <text evidence="2">The sequence shown here is derived from an EMBL/GenBank/DDBJ whole genome shotgun (WGS) entry which is preliminary data.</text>
</comment>
<feature type="region of interest" description="Disordered" evidence="1">
    <location>
        <begin position="111"/>
        <end position="151"/>
    </location>
</feature>
<reference evidence="2" key="1">
    <citation type="submission" date="2023-10" db="EMBL/GenBank/DDBJ databases">
        <authorList>
            <person name="Chen Y."/>
            <person name="Shah S."/>
            <person name="Dougan E. K."/>
            <person name="Thang M."/>
            <person name="Chan C."/>
        </authorList>
    </citation>
    <scope>NUCLEOTIDE SEQUENCE [LARGE SCALE GENOMIC DNA]</scope>
</reference>
<dbReference type="Proteomes" id="UP001189429">
    <property type="component" value="Unassembled WGS sequence"/>
</dbReference>
<evidence type="ECO:0000313" key="3">
    <source>
        <dbReference type="Proteomes" id="UP001189429"/>
    </source>
</evidence>
<keyword evidence="3" id="KW-1185">Reference proteome</keyword>
<evidence type="ECO:0000256" key="1">
    <source>
        <dbReference type="SAM" id="MobiDB-lite"/>
    </source>
</evidence>